<organism evidence="2 3">
    <name type="scientific">Paxillus involutus ATCC 200175</name>
    <dbReference type="NCBI Taxonomy" id="664439"/>
    <lineage>
        <taxon>Eukaryota</taxon>
        <taxon>Fungi</taxon>
        <taxon>Dikarya</taxon>
        <taxon>Basidiomycota</taxon>
        <taxon>Agaricomycotina</taxon>
        <taxon>Agaricomycetes</taxon>
        <taxon>Agaricomycetidae</taxon>
        <taxon>Boletales</taxon>
        <taxon>Paxilineae</taxon>
        <taxon>Paxillaceae</taxon>
        <taxon>Paxillus</taxon>
    </lineage>
</organism>
<protein>
    <submittedName>
        <fullName evidence="2">Uncharacterized protein</fullName>
    </submittedName>
</protein>
<gene>
    <name evidence="2" type="ORF">PAXINDRAFT_172845</name>
</gene>
<proteinExistence type="predicted"/>
<feature type="non-terminal residue" evidence="2">
    <location>
        <position position="1"/>
    </location>
</feature>
<evidence type="ECO:0000313" key="2">
    <source>
        <dbReference type="EMBL" id="KIJ08677.1"/>
    </source>
</evidence>
<name>A0A0C9TLS1_PAXIN</name>
<feature type="compositionally biased region" description="Basic and acidic residues" evidence="1">
    <location>
        <begin position="7"/>
        <end position="17"/>
    </location>
</feature>
<reference evidence="3" key="2">
    <citation type="submission" date="2015-01" db="EMBL/GenBank/DDBJ databases">
        <title>Evolutionary Origins and Diversification of the Mycorrhizal Mutualists.</title>
        <authorList>
            <consortium name="DOE Joint Genome Institute"/>
            <consortium name="Mycorrhizal Genomics Consortium"/>
            <person name="Kohler A."/>
            <person name="Kuo A."/>
            <person name="Nagy L.G."/>
            <person name="Floudas D."/>
            <person name="Copeland A."/>
            <person name="Barry K.W."/>
            <person name="Cichocki N."/>
            <person name="Veneault-Fourrey C."/>
            <person name="LaButti K."/>
            <person name="Lindquist E.A."/>
            <person name="Lipzen A."/>
            <person name="Lundell T."/>
            <person name="Morin E."/>
            <person name="Murat C."/>
            <person name="Riley R."/>
            <person name="Ohm R."/>
            <person name="Sun H."/>
            <person name="Tunlid A."/>
            <person name="Henrissat B."/>
            <person name="Grigoriev I.V."/>
            <person name="Hibbett D.S."/>
            <person name="Martin F."/>
        </authorList>
    </citation>
    <scope>NUCLEOTIDE SEQUENCE [LARGE SCALE GENOMIC DNA]</scope>
    <source>
        <strain evidence="3">ATCC 200175</strain>
    </source>
</reference>
<feature type="region of interest" description="Disordered" evidence="1">
    <location>
        <begin position="1"/>
        <end position="25"/>
    </location>
</feature>
<dbReference type="HOGENOM" id="CLU_2518701_0_0_1"/>
<dbReference type="AlphaFoldDB" id="A0A0C9TLS1"/>
<reference evidence="2 3" key="1">
    <citation type="submission" date="2014-06" db="EMBL/GenBank/DDBJ databases">
        <authorList>
            <consortium name="DOE Joint Genome Institute"/>
            <person name="Kuo A."/>
            <person name="Kohler A."/>
            <person name="Nagy L.G."/>
            <person name="Floudas D."/>
            <person name="Copeland A."/>
            <person name="Barry K.W."/>
            <person name="Cichocki N."/>
            <person name="Veneault-Fourrey C."/>
            <person name="LaButti K."/>
            <person name="Lindquist E.A."/>
            <person name="Lipzen A."/>
            <person name="Lundell T."/>
            <person name="Morin E."/>
            <person name="Murat C."/>
            <person name="Sun H."/>
            <person name="Tunlid A."/>
            <person name="Henrissat B."/>
            <person name="Grigoriev I.V."/>
            <person name="Hibbett D.S."/>
            <person name="Martin F."/>
            <person name="Nordberg H.P."/>
            <person name="Cantor M.N."/>
            <person name="Hua S.X."/>
        </authorList>
    </citation>
    <scope>NUCLEOTIDE SEQUENCE [LARGE SCALE GENOMIC DNA]</scope>
    <source>
        <strain evidence="2 3">ATCC 200175</strain>
    </source>
</reference>
<dbReference type="Proteomes" id="UP000053647">
    <property type="component" value="Unassembled WGS sequence"/>
</dbReference>
<sequence length="85" mass="9223">RIYVASRDGESTPESRTEPLPTAPGHYPGFSIMVESVSSTESHINRLTPAPPDNSKDVQFSCCALFSRRRARSATASVLPAMELS</sequence>
<keyword evidence="3" id="KW-1185">Reference proteome</keyword>
<dbReference type="EMBL" id="KN819576">
    <property type="protein sequence ID" value="KIJ08677.1"/>
    <property type="molecule type" value="Genomic_DNA"/>
</dbReference>
<dbReference type="OrthoDB" id="2689095at2759"/>
<evidence type="ECO:0000313" key="3">
    <source>
        <dbReference type="Proteomes" id="UP000053647"/>
    </source>
</evidence>
<accession>A0A0C9TLS1</accession>
<evidence type="ECO:0000256" key="1">
    <source>
        <dbReference type="SAM" id="MobiDB-lite"/>
    </source>
</evidence>
<feature type="non-terminal residue" evidence="2">
    <location>
        <position position="85"/>
    </location>
</feature>